<dbReference type="Proteomes" id="UP000807371">
    <property type="component" value="Unassembled WGS sequence"/>
</dbReference>
<organism evidence="1 2">
    <name type="scientific">Streptomyces pactum</name>
    <dbReference type="NCBI Taxonomy" id="68249"/>
    <lineage>
        <taxon>Bacteria</taxon>
        <taxon>Bacillati</taxon>
        <taxon>Actinomycetota</taxon>
        <taxon>Actinomycetes</taxon>
        <taxon>Kitasatosporales</taxon>
        <taxon>Streptomycetaceae</taxon>
        <taxon>Streptomyces</taxon>
    </lineage>
</organism>
<proteinExistence type="predicted"/>
<reference evidence="1 2" key="1">
    <citation type="submission" date="2020-09" db="EMBL/GenBank/DDBJ databases">
        <title>Biosynthesis of the nuclear factor of activated T cells inhibitor NFAT-133 and its congeners in Streptomyces pactum.</title>
        <authorList>
            <person name="Zhou W."/>
            <person name="Posri P."/>
            <person name="Abugrain M.E."/>
            <person name="Weisberg A.J."/>
            <person name="Chang J.H."/>
            <person name="Mahmud T."/>
        </authorList>
    </citation>
    <scope>NUCLEOTIDE SEQUENCE [LARGE SCALE GENOMIC DNA]</scope>
    <source>
        <strain evidence="1 2">ATCC 27456</strain>
    </source>
</reference>
<keyword evidence="2" id="KW-1185">Reference proteome</keyword>
<accession>A0ABS0NMQ6</accession>
<dbReference type="RefSeq" id="WP_197989878.1">
    <property type="nucleotide sequence ID" value="NZ_JACYXC010000001.1"/>
</dbReference>
<evidence type="ECO:0000313" key="2">
    <source>
        <dbReference type="Proteomes" id="UP000807371"/>
    </source>
</evidence>
<dbReference type="EMBL" id="JACYXC010000001">
    <property type="protein sequence ID" value="MBH5336472.1"/>
    <property type="molecule type" value="Genomic_DNA"/>
</dbReference>
<name>A0ABS0NMQ6_9ACTN</name>
<evidence type="ECO:0000313" key="1">
    <source>
        <dbReference type="EMBL" id="MBH5336472.1"/>
    </source>
</evidence>
<protein>
    <submittedName>
        <fullName evidence="1">Uncharacterized protein</fullName>
    </submittedName>
</protein>
<gene>
    <name evidence="1" type="ORF">IHE55_17495</name>
</gene>
<comment type="caution">
    <text evidence="1">The sequence shown here is derived from an EMBL/GenBank/DDBJ whole genome shotgun (WGS) entry which is preliminary data.</text>
</comment>
<sequence length="133" mass="15360">MRDTLVLFIRADQHGVFRQRMSRYTELEPGEHFRYYSQGDCVFGASETDVLADYDDEELATVRLRLGGFRSVLIEYASMECLRDLLEYLLPGLDGIIDTNYDSFASFDKTLLWLAANPGRRLRQDPPNDIPFP</sequence>